<dbReference type="SUPFAM" id="SSF54897">
    <property type="entry name" value="Protease propeptides/inhibitors"/>
    <property type="match status" value="1"/>
</dbReference>
<keyword evidence="2" id="KW-0645">Protease</keyword>
<evidence type="ECO:0000256" key="2">
    <source>
        <dbReference type="ARBA" id="ARBA00022670"/>
    </source>
</evidence>
<dbReference type="PROSITE" id="PS00138">
    <property type="entry name" value="SUBTILASE_SER"/>
    <property type="match status" value="1"/>
</dbReference>
<sequence>MRTRRGLFTIAAALALACFALLGNFGPSVRAASSGRTLLAGSIPSWANAKNYAKAANPNDAVGFRLYLGWNNPSGVEALAQGVSDPHSSSYGQYLTPAQFRQQFAPSQSQVNAVQSWLRNQGFNVVYAPTNNRYVSAEGTVAQAEAAFSVNFGMYNVQGLTVRSPSSNISIPSSIADVVTGVLGLDDSAQFVHTNHAVDGNAPPPPAFVSAQPCSTYWNEKQAVGFTNPYGKGSLPYAPCGYTPDQVKGAYGISGYDGSGQTVAIIDAFAAPTILQDVNQWSTNRGLPTMKSGQFSQVVAPGTYHHPEAGLKQDPQGWYGEETLDAEAVHGMAPAANIVYVGAPNSFQDLDAALNYVVDRRLASIVTNSYGFNTELLPPGYIKPFEDTILQGVAEGIGIYFSSGDNSDESLTEGYRTTDWPASSPYVTAVGGTSLAVGANNNYLFETGWGSTTSSWTGATWSPTPPGNWIYGSGGGVSTLFSEPSYQQGVVPSSVFNTQGRTGRAVPDIAAIGDPNTGYLVGETQTFPDGSVKYAEYRIGGTSLSSPIMAGIMALADQAAGRPHGFVNPLLYSLAGTSSFTDIVSPVSPVAVVRANYVNSVDPSAGTAYALRTMNQTLSLQTTPGYDDVTGLGTPTKTFLSALSH</sequence>
<comment type="cofactor">
    <cofactor evidence="1">
        <name>Ca(2+)</name>
        <dbReference type="ChEBI" id="CHEBI:29108"/>
    </cofactor>
</comment>
<evidence type="ECO:0000313" key="9">
    <source>
        <dbReference type="EMBL" id="EFH90457.1"/>
    </source>
</evidence>
<keyword evidence="4" id="KW-0378">Hydrolase</keyword>
<dbReference type="GO" id="GO:0004252">
    <property type="term" value="F:serine-type endopeptidase activity"/>
    <property type="evidence" value="ECO:0007669"/>
    <property type="project" value="InterPro"/>
</dbReference>
<protein>
    <submittedName>
        <fullName evidence="9">Peptidase S53 propeptide</fullName>
    </submittedName>
</protein>
<evidence type="ECO:0000256" key="3">
    <source>
        <dbReference type="ARBA" id="ARBA00022723"/>
    </source>
</evidence>
<dbReference type="PANTHER" id="PTHR14218:SF15">
    <property type="entry name" value="TRIPEPTIDYL-PEPTIDASE 1"/>
    <property type="match status" value="1"/>
</dbReference>
<dbReference type="RefSeq" id="WP_007907844.1">
    <property type="nucleotide sequence ID" value="NZ_ADVG01000001.1"/>
</dbReference>
<dbReference type="GO" id="GO:0008240">
    <property type="term" value="F:tripeptidyl-peptidase activity"/>
    <property type="evidence" value="ECO:0007669"/>
    <property type="project" value="TreeGrafter"/>
</dbReference>
<dbReference type="Proteomes" id="UP000004508">
    <property type="component" value="Unassembled WGS sequence"/>
</dbReference>
<keyword evidence="6" id="KW-0106">Calcium</keyword>
<dbReference type="Pfam" id="PF09286">
    <property type="entry name" value="Pro-kuma_activ"/>
    <property type="match status" value="1"/>
</dbReference>
<dbReference type="STRING" id="485913.Krac_12078"/>
<keyword evidence="3" id="KW-0479">Metal-binding</keyword>
<dbReference type="eggNOG" id="COG4934">
    <property type="taxonomic scope" value="Bacteria"/>
</dbReference>
<keyword evidence="5" id="KW-0720">Serine protease</keyword>
<dbReference type="CDD" id="cd04056">
    <property type="entry name" value="Peptidases_S53"/>
    <property type="match status" value="1"/>
</dbReference>
<dbReference type="SMART" id="SM00944">
    <property type="entry name" value="Pro-kuma_activ"/>
    <property type="match status" value="1"/>
</dbReference>
<feature type="domain" description="Peptidase S53" evidence="8">
    <location>
        <begin position="241"/>
        <end position="645"/>
    </location>
</feature>
<dbReference type="InterPro" id="IPR000209">
    <property type="entry name" value="Peptidase_S8/S53_dom"/>
</dbReference>
<dbReference type="EMBL" id="ADVG01000001">
    <property type="protein sequence ID" value="EFH90457.1"/>
    <property type="molecule type" value="Genomic_DNA"/>
</dbReference>
<dbReference type="PROSITE" id="PS51318">
    <property type="entry name" value="TAT"/>
    <property type="match status" value="1"/>
</dbReference>
<dbReference type="AlphaFoldDB" id="D6TF57"/>
<dbReference type="InterPro" id="IPR030400">
    <property type="entry name" value="Sedolisin_dom"/>
</dbReference>
<dbReference type="InterPro" id="IPR036852">
    <property type="entry name" value="Peptidase_S8/S53_dom_sf"/>
</dbReference>
<organism evidence="9 10">
    <name type="scientific">Ktedonobacter racemifer DSM 44963</name>
    <dbReference type="NCBI Taxonomy" id="485913"/>
    <lineage>
        <taxon>Bacteria</taxon>
        <taxon>Bacillati</taxon>
        <taxon>Chloroflexota</taxon>
        <taxon>Ktedonobacteria</taxon>
        <taxon>Ktedonobacterales</taxon>
        <taxon>Ktedonobacteraceae</taxon>
        <taxon>Ktedonobacter</taxon>
    </lineage>
</organism>
<dbReference type="InParanoid" id="D6TF57"/>
<dbReference type="Pfam" id="PF00082">
    <property type="entry name" value="Peptidase_S8"/>
    <property type="match status" value="1"/>
</dbReference>
<dbReference type="GO" id="GO:0006508">
    <property type="term" value="P:proteolysis"/>
    <property type="evidence" value="ECO:0007669"/>
    <property type="project" value="UniProtKB-KW"/>
</dbReference>
<dbReference type="GO" id="GO:0046872">
    <property type="term" value="F:metal ion binding"/>
    <property type="evidence" value="ECO:0007669"/>
    <property type="project" value="UniProtKB-KW"/>
</dbReference>
<dbReference type="PROSITE" id="PS51695">
    <property type="entry name" value="SEDOLISIN"/>
    <property type="match status" value="1"/>
</dbReference>
<proteinExistence type="predicted"/>
<comment type="caution">
    <text evidence="9">The sequence shown here is derived from an EMBL/GenBank/DDBJ whole genome shotgun (WGS) entry which is preliminary data.</text>
</comment>
<evidence type="ECO:0000256" key="4">
    <source>
        <dbReference type="ARBA" id="ARBA00022801"/>
    </source>
</evidence>
<dbReference type="InterPro" id="IPR015366">
    <property type="entry name" value="S53_propep"/>
</dbReference>
<dbReference type="InterPro" id="IPR006311">
    <property type="entry name" value="TAT_signal"/>
</dbReference>
<evidence type="ECO:0000256" key="5">
    <source>
        <dbReference type="ARBA" id="ARBA00022825"/>
    </source>
</evidence>
<dbReference type="CDD" id="cd11377">
    <property type="entry name" value="Pro-peptidase_S53"/>
    <property type="match status" value="1"/>
</dbReference>
<evidence type="ECO:0000256" key="1">
    <source>
        <dbReference type="ARBA" id="ARBA00001913"/>
    </source>
</evidence>
<evidence type="ECO:0000256" key="7">
    <source>
        <dbReference type="ARBA" id="ARBA00023145"/>
    </source>
</evidence>
<dbReference type="PANTHER" id="PTHR14218">
    <property type="entry name" value="PROTEASE S8 TRIPEPTIDYL PEPTIDASE I CLN2"/>
    <property type="match status" value="1"/>
</dbReference>
<reference evidence="9 10" key="1">
    <citation type="journal article" date="2011" name="Stand. Genomic Sci.">
        <title>Non-contiguous finished genome sequence and contextual data of the filamentous soil bacterium Ktedonobacter racemifer type strain (SOSP1-21).</title>
        <authorList>
            <person name="Chang Y.J."/>
            <person name="Land M."/>
            <person name="Hauser L."/>
            <person name="Chertkov O."/>
            <person name="Del Rio T.G."/>
            <person name="Nolan M."/>
            <person name="Copeland A."/>
            <person name="Tice H."/>
            <person name="Cheng J.F."/>
            <person name="Lucas S."/>
            <person name="Han C."/>
            <person name="Goodwin L."/>
            <person name="Pitluck S."/>
            <person name="Ivanova N."/>
            <person name="Ovchinikova G."/>
            <person name="Pati A."/>
            <person name="Chen A."/>
            <person name="Palaniappan K."/>
            <person name="Mavromatis K."/>
            <person name="Liolios K."/>
            <person name="Brettin T."/>
            <person name="Fiebig A."/>
            <person name="Rohde M."/>
            <person name="Abt B."/>
            <person name="Goker M."/>
            <person name="Detter J.C."/>
            <person name="Woyke T."/>
            <person name="Bristow J."/>
            <person name="Eisen J.A."/>
            <person name="Markowitz V."/>
            <person name="Hugenholtz P."/>
            <person name="Kyrpides N.C."/>
            <person name="Klenk H.P."/>
            <person name="Lapidus A."/>
        </authorList>
    </citation>
    <scope>NUCLEOTIDE SEQUENCE [LARGE SCALE GENOMIC DNA]</scope>
    <source>
        <strain evidence="10">DSM 44963</strain>
    </source>
</reference>
<dbReference type="InterPro" id="IPR023828">
    <property type="entry name" value="Peptidase_S8_Ser-AS"/>
</dbReference>
<dbReference type="SUPFAM" id="SSF52743">
    <property type="entry name" value="Subtilisin-like"/>
    <property type="match status" value="1"/>
</dbReference>
<evidence type="ECO:0000256" key="6">
    <source>
        <dbReference type="ARBA" id="ARBA00022837"/>
    </source>
</evidence>
<dbReference type="InterPro" id="IPR050819">
    <property type="entry name" value="Tripeptidyl-peptidase_I"/>
</dbReference>
<evidence type="ECO:0000259" key="8">
    <source>
        <dbReference type="PROSITE" id="PS51695"/>
    </source>
</evidence>
<dbReference type="PROSITE" id="PS51257">
    <property type="entry name" value="PROKAR_LIPOPROTEIN"/>
    <property type="match status" value="1"/>
</dbReference>
<keyword evidence="7" id="KW-0865">Zymogen</keyword>
<evidence type="ECO:0000313" key="10">
    <source>
        <dbReference type="Proteomes" id="UP000004508"/>
    </source>
</evidence>
<dbReference type="Gene3D" id="3.40.50.200">
    <property type="entry name" value="Peptidase S8/S53 domain"/>
    <property type="match status" value="1"/>
</dbReference>
<gene>
    <name evidence="9" type="ORF">Krac_12078</name>
</gene>
<name>D6TF57_KTERA</name>
<accession>D6TF57</accession>
<keyword evidence="10" id="KW-1185">Reference proteome</keyword>